<dbReference type="InterPro" id="IPR015421">
    <property type="entry name" value="PyrdxlP-dep_Trfase_major"/>
</dbReference>
<keyword evidence="3" id="KW-0663">Pyridoxal phosphate</keyword>
<dbReference type="InterPro" id="IPR027619">
    <property type="entry name" value="C-S_lyase_PatB-like"/>
</dbReference>
<keyword evidence="8" id="KW-1185">Reference proteome</keyword>
<dbReference type="PANTHER" id="PTHR43525:SF1">
    <property type="entry name" value="PROTEIN MALY"/>
    <property type="match status" value="1"/>
</dbReference>
<dbReference type="EMBL" id="JQBR01000013">
    <property type="protein sequence ID" value="KRN65040.1"/>
    <property type="molecule type" value="Genomic_DNA"/>
</dbReference>
<dbReference type="PATRIC" id="fig|319652.3.peg.557"/>
<dbReference type="CDD" id="cd00609">
    <property type="entry name" value="AAT_like"/>
    <property type="match status" value="1"/>
</dbReference>
<evidence type="ECO:0000256" key="1">
    <source>
        <dbReference type="ARBA" id="ARBA00001933"/>
    </source>
</evidence>
<dbReference type="PANTHER" id="PTHR43525">
    <property type="entry name" value="PROTEIN MALY"/>
    <property type="match status" value="1"/>
</dbReference>
<dbReference type="Proteomes" id="UP000051568">
    <property type="component" value="Unassembled WGS sequence"/>
</dbReference>
<dbReference type="InterPro" id="IPR015422">
    <property type="entry name" value="PyrdxlP-dep_Trfase_small"/>
</dbReference>
<dbReference type="RefSeq" id="WP_057752721.1">
    <property type="nucleotide sequence ID" value="NZ_BJVH01000012.1"/>
</dbReference>
<evidence type="ECO:0000259" key="6">
    <source>
        <dbReference type="Pfam" id="PF00155"/>
    </source>
</evidence>
<reference evidence="7 8" key="1">
    <citation type="journal article" date="2015" name="Genome Announc.">
        <title>Expanding the biotechnology potential of lactobacilli through comparative genomics of 213 strains and associated genera.</title>
        <authorList>
            <person name="Sun Z."/>
            <person name="Harris H.M."/>
            <person name="McCann A."/>
            <person name="Guo C."/>
            <person name="Argimon S."/>
            <person name="Zhang W."/>
            <person name="Yang X."/>
            <person name="Jeffery I.B."/>
            <person name="Cooney J.C."/>
            <person name="Kagawa T.F."/>
            <person name="Liu W."/>
            <person name="Song Y."/>
            <person name="Salvetti E."/>
            <person name="Wrobel A."/>
            <person name="Rasinkangas P."/>
            <person name="Parkhill J."/>
            <person name="Rea M.C."/>
            <person name="O'Sullivan O."/>
            <person name="Ritari J."/>
            <person name="Douillard F.P."/>
            <person name="Paul Ross R."/>
            <person name="Yang R."/>
            <person name="Briner A.E."/>
            <person name="Felis G.E."/>
            <person name="de Vos W.M."/>
            <person name="Barrangou R."/>
            <person name="Klaenhammer T.R."/>
            <person name="Caufield P.W."/>
            <person name="Cui Y."/>
            <person name="Zhang H."/>
            <person name="O'Toole P.W."/>
        </authorList>
    </citation>
    <scope>NUCLEOTIDE SEQUENCE [LARGE SCALE GENOMIC DNA]</scope>
    <source>
        <strain evidence="7 8">DSM 17757</strain>
    </source>
</reference>
<evidence type="ECO:0000256" key="5">
    <source>
        <dbReference type="ARBA" id="ARBA00037974"/>
    </source>
</evidence>
<dbReference type="GO" id="GO:0030170">
    <property type="term" value="F:pyridoxal phosphate binding"/>
    <property type="evidence" value="ECO:0007669"/>
    <property type="project" value="InterPro"/>
</dbReference>
<evidence type="ECO:0000313" key="8">
    <source>
        <dbReference type="Proteomes" id="UP000051568"/>
    </source>
</evidence>
<evidence type="ECO:0000313" key="7">
    <source>
        <dbReference type="EMBL" id="KRN65040.1"/>
    </source>
</evidence>
<evidence type="ECO:0000256" key="3">
    <source>
        <dbReference type="ARBA" id="ARBA00022898"/>
    </source>
</evidence>
<dbReference type="Gene3D" id="3.40.640.10">
    <property type="entry name" value="Type I PLP-dependent aspartate aminotransferase-like (Major domain)"/>
    <property type="match status" value="1"/>
</dbReference>
<dbReference type="InterPro" id="IPR004839">
    <property type="entry name" value="Aminotransferase_I/II_large"/>
</dbReference>
<accession>A0A0R2IJ60</accession>
<dbReference type="EC" id="4.4.1.13" evidence="2"/>
<evidence type="ECO:0000256" key="4">
    <source>
        <dbReference type="ARBA" id="ARBA00023239"/>
    </source>
</evidence>
<feature type="domain" description="Aminotransferase class I/classII large" evidence="6">
    <location>
        <begin position="65"/>
        <end position="377"/>
    </location>
</feature>
<comment type="cofactor">
    <cofactor evidence="1">
        <name>pyridoxal 5'-phosphate</name>
        <dbReference type="ChEBI" id="CHEBI:597326"/>
    </cofactor>
</comment>
<gene>
    <name evidence="7" type="ORF">IV80_GL000550</name>
</gene>
<proteinExistence type="inferred from homology"/>
<keyword evidence="4 7" id="KW-0456">Lyase</keyword>
<sequence>MNCNFDKTVDRTQSFSEKWDLSEDVFKQSNILPMWVADTDFMPPEYVTSAIIERVSSSPLGYTFVPSDFFKAITSWYLRRHKIRIKSQNIVANATVMSSINLLLRSLTQSNDSVLVFSPVYFPFFNTICNLKRKPIYCDLKYGKKGLMIDFNLLEQQIKNCKPKVLLFCNPHNPGGRVWDPEELEKLLQIMKKYEISIISDEIHGDLVFPSESFNPLITFAGAYKKNIFTLSAPTKTFNIAGLKSSFMISYNPKITEAFTRLHDIDNYPKLNTLAITATIAAFNNGDAYLDNLNEYIFQNYCYIKKHLDKKYSILPSQGTFLLFIHTPINYNDNAFYRKITKLGLGIQMGSIFGSNGQGYFRINIGTTKKNIKKAIAILNSI</sequence>
<comment type="caution">
    <text evidence="7">The sequence shown here is derived from an EMBL/GenBank/DDBJ whole genome shotgun (WGS) entry which is preliminary data.</text>
</comment>
<evidence type="ECO:0000256" key="2">
    <source>
        <dbReference type="ARBA" id="ARBA00012224"/>
    </source>
</evidence>
<dbReference type="Pfam" id="PF00155">
    <property type="entry name" value="Aminotran_1_2"/>
    <property type="match status" value="1"/>
</dbReference>
<dbReference type="GO" id="GO:0047804">
    <property type="term" value="F:cysteine-S-conjugate beta-lyase activity"/>
    <property type="evidence" value="ECO:0007669"/>
    <property type="project" value="UniProtKB-EC"/>
</dbReference>
<dbReference type="InterPro" id="IPR015424">
    <property type="entry name" value="PyrdxlP-dep_Trfase"/>
</dbReference>
<dbReference type="AlphaFoldDB" id="A0A0R2IJ60"/>
<organism evidence="7 8">
    <name type="scientific">Pediococcus cellicola</name>
    <dbReference type="NCBI Taxonomy" id="319652"/>
    <lineage>
        <taxon>Bacteria</taxon>
        <taxon>Bacillati</taxon>
        <taxon>Bacillota</taxon>
        <taxon>Bacilli</taxon>
        <taxon>Lactobacillales</taxon>
        <taxon>Lactobacillaceae</taxon>
        <taxon>Pediococcus</taxon>
    </lineage>
</organism>
<comment type="similarity">
    <text evidence="5">Belongs to the class-II pyridoxal-phosphate-dependent aminotransferase family. MalY/PatB cystathionine beta-lyase subfamily.</text>
</comment>
<name>A0A0R2IJ60_9LACO</name>
<dbReference type="STRING" id="319652.IV80_GL000550"/>
<dbReference type="Gene3D" id="3.90.1150.10">
    <property type="entry name" value="Aspartate Aminotransferase, domain 1"/>
    <property type="match status" value="1"/>
</dbReference>
<dbReference type="SUPFAM" id="SSF53383">
    <property type="entry name" value="PLP-dependent transferases"/>
    <property type="match status" value="1"/>
</dbReference>
<protein>
    <recommendedName>
        <fullName evidence="2">cysteine-S-conjugate beta-lyase</fullName>
        <ecNumber evidence="2">4.4.1.13</ecNumber>
    </recommendedName>
</protein>
<dbReference type="OrthoDB" id="9802872at2"/>
<dbReference type="NCBIfam" id="TIGR04350">
    <property type="entry name" value="C_S_lyase_PatB"/>
    <property type="match status" value="1"/>
</dbReference>
<dbReference type="InterPro" id="IPR051798">
    <property type="entry name" value="Class-II_PLP-Dep_Aminotrans"/>
</dbReference>